<organism evidence="7 9">
    <name type="scientific">Vibrio xiamenensis</name>
    <dbReference type="NCBI Taxonomy" id="861298"/>
    <lineage>
        <taxon>Bacteria</taxon>
        <taxon>Pseudomonadati</taxon>
        <taxon>Pseudomonadota</taxon>
        <taxon>Gammaproteobacteria</taxon>
        <taxon>Vibrionales</taxon>
        <taxon>Vibrionaceae</taxon>
        <taxon>Vibrio</taxon>
    </lineage>
</organism>
<keyword evidence="2 5" id="KW-0812">Transmembrane</keyword>
<feature type="transmembrane region" description="Helical" evidence="5">
    <location>
        <begin position="432"/>
        <end position="451"/>
    </location>
</feature>
<dbReference type="Proteomes" id="UP000198854">
    <property type="component" value="Unassembled WGS sequence"/>
</dbReference>
<accession>A0A1G7WY34</accession>
<feature type="transmembrane region" description="Helical" evidence="5">
    <location>
        <begin position="363"/>
        <end position="381"/>
    </location>
</feature>
<feature type="transmembrane region" description="Helical" evidence="5">
    <location>
        <begin position="96"/>
        <end position="117"/>
    </location>
</feature>
<dbReference type="OrthoDB" id="9804700at2"/>
<dbReference type="STRING" id="861298.SAMN04488136_102253"/>
<dbReference type="GO" id="GO:0016020">
    <property type="term" value="C:membrane"/>
    <property type="evidence" value="ECO:0007669"/>
    <property type="project" value="UniProtKB-SubCell"/>
</dbReference>
<keyword evidence="3 5" id="KW-1133">Transmembrane helix</keyword>
<dbReference type="PIRSF" id="PIRSF006060">
    <property type="entry name" value="AA_transporter"/>
    <property type="match status" value="1"/>
</dbReference>
<reference evidence="7" key="2">
    <citation type="submission" date="2016-10" db="EMBL/GenBank/DDBJ databases">
        <authorList>
            <person name="de Groot N.N."/>
        </authorList>
    </citation>
    <scope>NUCLEOTIDE SEQUENCE [LARGE SCALE GENOMIC DNA]</scope>
    <source>
        <strain evidence="7">CGMCC 1.10228</strain>
    </source>
</reference>
<dbReference type="EMBL" id="FNDD01000002">
    <property type="protein sequence ID" value="SDG76853.1"/>
    <property type="molecule type" value="Genomic_DNA"/>
</dbReference>
<feature type="transmembrane region" description="Helical" evidence="5">
    <location>
        <begin position="244"/>
        <end position="267"/>
    </location>
</feature>
<evidence type="ECO:0000256" key="5">
    <source>
        <dbReference type="SAM" id="Phobius"/>
    </source>
</evidence>
<protein>
    <submittedName>
        <fullName evidence="7">Amino acid permease</fullName>
    </submittedName>
</protein>
<dbReference type="InterPro" id="IPR050367">
    <property type="entry name" value="APC_superfamily"/>
</dbReference>
<dbReference type="InterPro" id="IPR004841">
    <property type="entry name" value="AA-permease/SLC12A_dom"/>
</dbReference>
<dbReference type="EMBL" id="FNDD01000004">
    <property type="protein sequence ID" value="SDG88206.1"/>
    <property type="molecule type" value="Genomic_DNA"/>
</dbReference>
<dbReference type="RefSeq" id="WP_093269409.1">
    <property type="nucleotide sequence ID" value="NZ_FNDD01000002.1"/>
</dbReference>
<evidence type="ECO:0000313" key="8">
    <source>
        <dbReference type="EMBL" id="SDG88206.1"/>
    </source>
</evidence>
<feature type="transmembrane region" description="Helical" evidence="5">
    <location>
        <begin position="208"/>
        <end position="232"/>
    </location>
</feature>
<evidence type="ECO:0000256" key="2">
    <source>
        <dbReference type="ARBA" id="ARBA00022692"/>
    </source>
</evidence>
<dbReference type="GO" id="GO:0055085">
    <property type="term" value="P:transmembrane transport"/>
    <property type="evidence" value="ECO:0007669"/>
    <property type="project" value="InterPro"/>
</dbReference>
<feature type="transmembrane region" description="Helical" evidence="5">
    <location>
        <begin position="51"/>
        <end position="75"/>
    </location>
</feature>
<reference evidence="9" key="1">
    <citation type="submission" date="2016-10" db="EMBL/GenBank/DDBJ databases">
        <authorList>
            <person name="Varghese N."/>
            <person name="Submissions S."/>
        </authorList>
    </citation>
    <scope>NUCLEOTIDE SEQUENCE [LARGE SCALE GENOMIC DNA]</scope>
    <source>
        <strain evidence="9">CGMCC 1.10228</strain>
    </source>
</reference>
<feature type="transmembrane region" description="Helical" evidence="5">
    <location>
        <begin position="402"/>
        <end position="420"/>
    </location>
</feature>
<dbReference type="Pfam" id="PF00324">
    <property type="entry name" value="AA_permease"/>
    <property type="match status" value="1"/>
</dbReference>
<dbReference type="Gene3D" id="1.20.1740.10">
    <property type="entry name" value="Amino acid/polyamine transporter I"/>
    <property type="match status" value="1"/>
</dbReference>
<comment type="subcellular location">
    <subcellularLocation>
        <location evidence="1">Membrane</location>
        <topology evidence="1">Multi-pass membrane protein</topology>
    </subcellularLocation>
</comment>
<feature type="transmembrane region" description="Helical" evidence="5">
    <location>
        <begin position="25"/>
        <end position="45"/>
    </location>
</feature>
<evidence type="ECO:0000256" key="1">
    <source>
        <dbReference type="ARBA" id="ARBA00004141"/>
    </source>
</evidence>
<evidence type="ECO:0000313" key="7">
    <source>
        <dbReference type="EMBL" id="SDG76853.1"/>
    </source>
</evidence>
<feature type="transmembrane region" description="Helical" evidence="5">
    <location>
        <begin position="137"/>
        <end position="156"/>
    </location>
</feature>
<dbReference type="PANTHER" id="PTHR42770">
    <property type="entry name" value="AMINO ACID TRANSPORTER-RELATED"/>
    <property type="match status" value="1"/>
</dbReference>
<feature type="transmembrane region" description="Helical" evidence="5">
    <location>
        <begin position="287"/>
        <end position="318"/>
    </location>
</feature>
<evidence type="ECO:0000256" key="3">
    <source>
        <dbReference type="ARBA" id="ARBA00022989"/>
    </source>
</evidence>
<feature type="transmembrane region" description="Helical" evidence="5">
    <location>
        <begin position="339"/>
        <end position="357"/>
    </location>
</feature>
<evidence type="ECO:0000259" key="6">
    <source>
        <dbReference type="Pfam" id="PF00324"/>
    </source>
</evidence>
<feature type="transmembrane region" description="Helical" evidence="5">
    <location>
        <begin position="168"/>
        <end position="188"/>
    </location>
</feature>
<keyword evidence="9" id="KW-1185">Reference proteome</keyword>
<dbReference type="PANTHER" id="PTHR42770:SF12">
    <property type="entry name" value="AMINO ACID TRANSPORTER"/>
    <property type="match status" value="1"/>
</dbReference>
<feature type="domain" description="Amino acid permease/ SLC12A" evidence="6">
    <location>
        <begin position="31"/>
        <end position="458"/>
    </location>
</feature>
<dbReference type="AlphaFoldDB" id="A0A1G7WY34"/>
<name>A0A1G7WY34_9VIBR</name>
<proteinExistence type="predicted"/>
<keyword evidence="4 5" id="KW-0472">Membrane</keyword>
<evidence type="ECO:0000313" key="9">
    <source>
        <dbReference type="Proteomes" id="UP000198854"/>
    </source>
</evidence>
<gene>
    <name evidence="7" type="ORF">SAMN04488136_102253</name>
    <name evidence="8" type="ORF">SAMN04488136_10457</name>
</gene>
<sequence>MSDLVQSEQISRAEGSATNQPARKMGLATMMAICIGLVIVQGAMISATQGIGIGGMAFIAAMFAAFILAQFNAMSFAELSLMFPQEGTLATYTQKAIGHFPAIVSVFSGYVVVAVLALPVEMFLVDAMLGELLPGVFPAKVVPLAILGVLMVTNLIGADVFAKVQNLLAFILVSALIIVGLAAITGVSEPHPTLTQSVDWSFGGVLDGSFIGLIALAMWMMVGVEFICPMVNEVEQPRKNIPRAMHLSLVMIFAIFLAFAYGASLYLNVDTLVESPIPYLDYVSAVFGQSGLMIATIMALAATCSTINTILASVPRMLHGMAMQKQAFPQLKAQNRYNAPWVGIVMMAVCTAIPFMLVDIDSLIVLVIAATTSWLLAYIVAHIDVLVLRRRLPNQERPYRTPFFPLPQIIGIIAMGYVALNNSPSPEMTQMVYSIAGGILAVISLIGAVWVKFYMKRGLFTPDMD</sequence>
<evidence type="ECO:0000256" key="4">
    <source>
        <dbReference type="ARBA" id="ARBA00023136"/>
    </source>
</evidence>